<comment type="caution">
    <text evidence="5">The sequence shown here is derived from an EMBL/GenBank/DDBJ whole genome shotgun (WGS) entry which is preliminary data.</text>
</comment>
<dbReference type="InterPro" id="IPR035979">
    <property type="entry name" value="RBD_domain_sf"/>
</dbReference>
<reference evidence="5" key="1">
    <citation type="submission" date="2019-09" db="EMBL/GenBank/DDBJ databases">
        <title>Draft genome information of white flower Hibiscus syriacus.</title>
        <authorList>
            <person name="Kim Y.-M."/>
        </authorList>
    </citation>
    <scope>NUCLEOTIDE SEQUENCE [LARGE SCALE GENOMIC DNA]</scope>
    <source>
        <strain evidence="5">YM2019G1</strain>
    </source>
</reference>
<dbReference type="Pfam" id="PF00076">
    <property type="entry name" value="RRM_1"/>
    <property type="match status" value="1"/>
</dbReference>
<dbReference type="SUPFAM" id="SSF54928">
    <property type="entry name" value="RNA-binding domain, RBD"/>
    <property type="match status" value="1"/>
</dbReference>
<proteinExistence type="predicted"/>
<sequence length="546" mass="62531">MTFKNRDEAREKRAETSARQTKNSRQSKIEEKENVNNLKKPDDKTKRVDFILSKVIEAEHQNQRDGQQTKTVHKSEEARKKLSSTVAAEEYERMVLVTNKNMNDSLVEARSVEGAIAQISEAEILPQDSHVFNYWRKKDYPRINNGFRTGCFTLYIDNLPENIHWKRFGSLFCPYGQVIDAFIPTKRNSKGVRFGFIRFATIGEARRAISKMNGARIDGSKIGVSFSKYNTRHSFWRKSSPVVHLKPERENVTRNNLYTVNGVIDEAKLQVLDNCLIGWCKNYTKIGDLASQMQDKGLNGFSLMRAAGNVVLMIFEDSDTLRRVKNEKSETLAGWFSRVKVWSENLVVECRRVWVVCEGIPFHAWNWGTFKTLRLETKVRNDESLSLKVGSNSFEIMVHEVEPSFKPNSWIPEEVDDSPDLNCFLGQRWRILCQDRQCHPQSVISDEKPNNKLGLHTMEAVDHSKLNIVEHLANKSVDHSDGVSLRASEDALMIGLITSHGSSTDTFQLKEDIPVVPPIPAKLRTNRVAKKCKTKKRVLNLLARKH</sequence>
<evidence type="ECO:0000313" key="6">
    <source>
        <dbReference type="Proteomes" id="UP000436088"/>
    </source>
</evidence>
<evidence type="ECO:0000256" key="2">
    <source>
        <dbReference type="PROSITE-ProRule" id="PRU00176"/>
    </source>
</evidence>
<evidence type="ECO:0000256" key="1">
    <source>
        <dbReference type="ARBA" id="ARBA00022884"/>
    </source>
</evidence>
<dbReference type="InterPro" id="IPR000504">
    <property type="entry name" value="RRM_dom"/>
</dbReference>
<dbReference type="PANTHER" id="PTHR48025:SF1">
    <property type="entry name" value="RRM DOMAIN-CONTAINING PROTEIN"/>
    <property type="match status" value="1"/>
</dbReference>
<feature type="domain" description="RRM" evidence="4">
    <location>
        <begin position="152"/>
        <end position="229"/>
    </location>
</feature>
<dbReference type="GO" id="GO:0003729">
    <property type="term" value="F:mRNA binding"/>
    <property type="evidence" value="ECO:0007669"/>
    <property type="project" value="TreeGrafter"/>
</dbReference>
<dbReference type="CDD" id="cd00590">
    <property type="entry name" value="RRM_SF"/>
    <property type="match status" value="1"/>
</dbReference>
<dbReference type="PANTHER" id="PTHR48025">
    <property type="entry name" value="OS02G0815200 PROTEIN"/>
    <property type="match status" value="1"/>
</dbReference>
<dbReference type="Gene3D" id="3.30.70.330">
    <property type="match status" value="1"/>
</dbReference>
<feature type="compositionally biased region" description="Basic and acidic residues" evidence="3">
    <location>
        <begin position="1"/>
        <end position="16"/>
    </location>
</feature>
<dbReference type="AlphaFoldDB" id="A0A6A3ACE5"/>
<feature type="compositionally biased region" description="Basic and acidic residues" evidence="3">
    <location>
        <begin position="27"/>
        <end position="43"/>
    </location>
</feature>
<dbReference type="InterPro" id="IPR012677">
    <property type="entry name" value="Nucleotide-bd_a/b_plait_sf"/>
</dbReference>
<name>A0A6A3ACE5_HIBSY</name>
<evidence type="ECO:0000313" key="5">
    <source>
        <dbReference type="EMBL" id="KAE8701768.1"/>
    </source>
</evidence>
<dbReference type="GO" id="GO:0005634">
    <property type="term" value="C:nucleus"/>
    <property type="evidence" value="ECO:0007669"/>
    <property type="project" value="TreeGrafter"/>
</dbReference>
<dbReference type="Proteomes" id="UP000436088">
    <property type="component" value="Unassembled WGS sequence"/>
</dbReference>
<evidence type="ECO:0000256" key="3">
    <source>
        <dbReference type="SAM" id="MobiDB-lite"/>
    </source>
</evidence>
<dbReference type="EMBL" id="VEPZ02001014">
    <property type="protein sequence ID" value="KAE8701768.1"/>
    <property type="molecule type" value="Genomic_DNA"/>
</dbReference>
<feature type="region of interest" description="Disordered" evidence="3">
    <location>
        <begin position="1"/>
        <end position="43"/>
    </location>
</feature>
<dbReference type="PROSITE" id="PS50102">
    <property type="entry name" value="RRM"/>
    <property type="match status" value="1"/>
</dbReference>
<keyword evidence="6" id="KW-1185">Reference proteome</keyword>
<organism evidence="5 6">
    <name type="scientific">Hibiscus syriacus</name>
    <name type="common">Rose of Sharon</name>
    <dbReference type="NCBI Taxonomy" id="106335"/>
    <lineage>
        <taxon>Eukaryota</taxon>
        <taxon>Viridiplantae</taxon>
        <taxon>Streptophyta</taxon>
        <taxon>Embryophyta</taxon>
        <taxon>Tracheophyta</taxon>
        <taxon>Spermatophyta</taxon>
        <taxon>Magnoliopsida</taxon>
        <taxon>eudicotyledons</taxon>
        <taxon>Gunneridae</taxon>
        <taxon>Pentapetalae</taxon>
        <taxon>rosids</taxon>
        <taxon>malvids</taxon>
        <taxon>Malvales</taxon>
        <taxon>Malvaceae</taxon>
        <taxon>Malvoideae</taxon>
        <taxon>Hibiscus</taxon>
    </lineage>
</organism>
<protein>
    <recommendedName>
        <fullName evidence="4">RRM domain-containing protein</fullName>
    </recommendedName>
</protein>
<gene>
    <name evidence="5" type="ORF">F3Y22_tig00110505pilonHSYRG00103</name>
</gene>
<dbReference type="SMART" id="SM00360">
    <property type="entry name" value="RRM"/>
    <property type="match status" value="1"/>
</dbReference>
<evidence type="ECO:0000259" key="4">
    <source>
        <dbReference type="PROSITE" id="PS50102"/>
    </source>
</evidence>
<dbReference type="InterPro" id="IPR050502">
    <property type="entry name" value="Euk_RNA-bind_prot"/>
</dbReference>
<keyword evidence="1 2" id="KW-0694">RNA-binding</keyword>
<accession>A0A6A3ACE5</accession>
<feature type="compositionally biased region" description="Polar residues" evidence="3">
    <location>
        <begin position="17"/>
        <end position="26"/>
    </location>
</feature>
<feature type="region of interest" description="Disordered" evidence="3">
    <location>
        <begin position="59"/>
        <end position="83"/>
    </location>
</feature>